<dbReference type="PANTHER" id="PTHR43806:SF11">
    <property type="entry name" value="CEREVISIN-RELATED"/>
    <property type="match status" value="1"/>
</dbReference>
<dbReference type="EMBL" id="CXSU01000005">
    <property type="protein sequence ID" value="CTQ48575.1"/>
    <property type="molecule type" value="Genomic_DNA"/>
</dbReference>
<feature type="active site" description="Charge relay system" evidence="5">
    <location>
        <position position="170"/>
    </location>
</feature>
<dbReference type="Gene3D" id="3.40.50.200">
    <property type="entry name" value="Peptidase S8/S53 domain"/>
    <property type="match status" value="1"/>
</dbReference>
<evidence type="ECO:0000256" key="1">
    <source>
        <dbReference type="ARBA" id="ARBA00011073"/>
    </source>
</evidence>
<dbReference type="STRING" id="420998.JDO7802_00578"/>
<sequence length="374" mass="38624">MRHILILCLALAACVPAGQPGRDPRGPAFAVVDPRELIVLTAEDPQILIERAKALGYTLRDIHRLPDLADTLVVLRIPVGTTIPQAIDAIESAVPGVTAGANHIYRLQVGAIGDRDYAAAMIGWPAGGCRARIRIGLIDAGVGSDHTGLADGRIEQRAFNDSIAPPATDHGALMAELLVGPERLHDTVLYSANVIDPDRGAGDAAGVVSILRGVDWLAANGVDIVNISLAGPRNKLMDRALGRAAADGMVLVAAVGNLGPGQPPQYPAAFPFALAVTAVDRDGDVYRRAIRGPHVDIAAPGVDILVASENGVTVSSGTSMAAPFVTSVIAADPALADLSLDALRAELARRATDLGAVGRDTVFGAGLLRGPARC</sequence>
<dbReference type="PROSITE" id="PS51892">
    <property type="entry name" value="SUBTILASE"/>
    <property type="match status" value="1"/>
</dbReference>
<gene>
    <name evidence="7" type="primary">epr</name>
    <name evidence="7" type="ORF">JDO7802_00578</name>
</gene>
<keyword evidence="8" id="KW-1185">Reference proteome</keyword>
<dbReference type="Proteomes" id="UP000049222">
    <property type="component" value="Unassembled WGS sequence"/>
</dbReference>
<protein>
    <submittedName>
        <fullName evidence="7">Minor extracellular protease epr</fullName>
        <ecNumber evidence="7">3.4.21.-</ecNumber>
    </submittedName>
</protein>
<dbReference type="SUPFAM" id="SSF52743">
    <property type="entry name" value="Subtilisin-like"/>
    <property type="match status" value="1"/>
</dbReference>
<dbReference type="InterPro" id="IPR050131">
    <property type="entry name" value="Peptidase_S8_subtilisin-like"/>
</dbReference>
<evidence type="ECO:0000256" key="2">
    <source>
        <dbReference type="ARBA" id="ARBA00022670"/>
    </source>
</evidence>
<dbReference type="GO" id="GO:0004252">
    <property type="term" value="F:serine-type endopeptidase activity"/>
    <property type="evidence" value="ECO:0007669"/>
    <property type="project" value="UniProtKB-UniRule"/>
</dbReference>
<dbReference type="InterPro" id="IPR000209">
    <property type="entry name" value="Peptidase_S8/S53_dom"/>
</dbReference>
<proteinExistence type="inferred from homology"/>
<dbReference type="AlphaFoldDB" id="A0A0M6YFX7"/>
<evidence type="ECO:0000256" key="3">
    <source>
        <dbReference type="ARBA" id="ARBA00022801"/>
    </source>
</evidence>
<dbReference type="RefSeq" id="WP_055082385.1">
    <property type="nucleotide sequence ID" value="NZ_CXSU01000005.1"/>
</dbReference>
<keyword evidence="4 5" id="KW-0720">Serine protease</keyword>
<dbReference type="OrthoDB" id="5405281at2"/>
<dbReference type="GO" id="GO:0006508">
    <property type="term" value="P:proteolysis"/>
    <property type="evidence" value="ECO:0007669"/>
    <property type="project" value="UniProtKB-KW"/>
</dbReference>
<feature type="active site" description="Charge relay system" evidence="5">
    <location>
        <position position="319"/>
    </location>
</feature>
<evidence type="ECO:0000259" key="6">
    <source>
        <dbReference type="Pfam" id="PF00082"/>
    </source>
</evidence>
<dbReference type="Pfam" id="PF00082">
    <property type="entry name" value="Peptidase_S8"/>
    <property type="match status" value="1"/>
</dbReference>
<feature type="domain" description="Peptidase S8/S53" evidence="6">
    <location>
        <begin position="133"/>
        <end position="366"/>
    </location>
</feature>
<accession>A0A0M6YFX7</accession>
<evidence type="ECO:0000256" key="5">
    <source>
        <dbReference type="PROSITE-ProRule" id="PRU01240"/>
    </source>
</evidence>
<dbReference type="InterPro" id="IPR036852">
    <property type="entry name" value="Peptidase_S8/S53_dom_sf"/>
</dbReference>
<reference evidence="7 8" key="1">
    <citation type="submission" date="2015-07" db="EMBL/GenBank/DDBJ databases">
        <authorList>
            <person name="Noorani M."/>
        </authorList>
    </citation>
    <scope>NUCLEOTIDE SEQUENCE [LARGE SCALE GENOMIC DNA]</scope>
    <source>
        <strain evidence="7 8">CECT 7802</strain>
    </source>
</reference>
<evidence type="ECO:0000313" key="8">
    <source>
        <dbReference type="Proteomes" id="UP000049222"/>
    </source>
</evidence>
<name>A0A0M6YFX7_9RHOB</name>
<feature type="active site" description="Charge relay system" evidence="5">
    <location>
        <position position="139"/>
    </location>
</feature>
<evidence type="ECO:0000256" key="4">
    <source>
        <dbReference type="ARBA" id="ARBA00022825"/>
    </source>
</evidence>
<keyword evidence="3 5" id="KW-0378">Hydrolase</keyword>
<dbReference type="PANTHER" id="PTHR43806">
    <property type="entry name" value="PEPTIDASE S8"/>
    <property type="match status" value="1"/>
</dbReference>
<dbReference type="EC" id="3.4.21.-" evidence="7"/>
<comment type="similarity">
    <text evidence="1 5">Belongs to the peptidase S8 family.</text>
</comment>
<keyword evidence="2 5" id="KW-0645">Protease</keyword>
<dbReference type="CDD" id="cd05561">
    <property type="entry name" value="Peptidases_S8_4"/>
    <property type="match status" value="1"/>
</dbReference>
<evidence type="ECO:0000313" key="7">
    <source>
        <dbReference type="EMBL" id="CTQ48575.1"/>
    </source>
</evidence>
<organism evidence="7 8">
    <name type="scientific">Jannaschia donghaensis</name>
    <dbReference type="NCBI Taxonomy" id="420998"/>
    <lineage>
        <taxon>Bacteria</taxon>
        <taxon>Pseudomonadati</taxon>
        <taxon>Pseudomonadota</taxon>
        <taxon>Alphaproteobacteria</taxon>
        <taxon>Rhodobacterales</taxon>
        <taxon>Roseobacteraceae</taxon>
        <taxon>Jannaschia</taxon>
    </lineage>
</organism>